<evidence type="ECO:0000313" key="1">
    <source>
        <dbReference type="EMBL" id="CAL1370927.1"/>
    </source>
</evidence>
<keyword evidence="2" id="KW-1185">Reference proteome</keyword>
<dbReference type="EMBL" id="OZ034815">
    <property type="protein sequence ID" value="CAL1370927.1"/>
    <property type="molecule type" value="Genomic_DNA"/>
</dbReference>
<protein>
    <submittedName>
        <fullName evidence="1">Uncharacterized protein</fullName>
    </submittedName>
</protein>
<evidence type="ECO:0000313" key="2">
    <source>
        <dbReference type="Proteomes" id="UP001497516"/>
    </source>
</evidence>
<gene>
    <name evidence="1" type="ORF">LTRI10_LOCUS13020</name>
</gene>
<dbReference type="Proteomes" id="UP001497516">
    <property type="component" value="Chromosome 2"/>
</dbReference>
<organism evidence="1 2">
    <name type="scientific">Linum trigynum</name>
    <dbReference type="NCBI Taxonomy" id="586398"/>
    <lineage>
        <taxon>Eukaryota</taxon>
        <taxon>Viridiplantae</taxon>
        <taxon>Streptophyta</taxon>
        <taxon>Embryophyta</taxon>
        <taxon>Tracheophyta</taxon>
        <taxon>Spermatophyta</taxon>
        <taxon>Magnoliopsida</taxon>
        <taxon>eudicotyledons</taxon>
        <taxon>Gunneridae</taxon>
        <taxon>Pentapetalae</taxon>
        <taxon>rosids</taxon>
        <taxon>fabids</taxon>
        <taxon>Malpighiales</taxon>
        <taxon>Linaceae</taxon>
        <taxon>Linum</taxon>
    </lineage>
</organism>
<accession>A0AAV2DCA7</accession>
<sequence length="99" mass="11820">MWKQHETYYDLLATVWNSHGQGPIIQQVLNILKKLKLALKSLNREEFSDISGRIKQSEQDMKEKQINALRDPFEESFEAMKQSATIYQRYKCAEESFYW</sequence>
<proteinExistence type="predicted"/>
<dbReference type="AlphaFoldDB" id="A0AAV2DCA7"/>
<reference evidence="1 2" key="1">
    <citation type="submission" date="2024-04" db="EMBL/GenBank/DDBJ databases">
        <authorList>
            <person name="Fracassetti M."/>
        </authorList>
    </citation>
    <scope>NUCLEOTIDE SEQUENCE [LARGE SCALE GENOMIC DNA]</scope>
</reference>
<name>A0AAV2DCA7_9ROSI</name>